<name>A0A2T3AXV2_AMORE</name>
<dbReference type="RefSeq" id="XP_024719460.1">
    <property type="nucleotide sequence ID" value="XM_024864242.1"/>
</dbReference>
<dbReference type="STRING" id="857342.A0A2T3AXV2"/>
<dbReference type="AlphaFoldDB" id="A0A2T3AXV2"/>
<accession>A0A2T3AXV2</accession>
<organism evidence="1 2">
    <name type="scientific">Amorphotheca resinae ATCC 22711</name>
    <dbReference type="NCBI Taxonomy" id="857342"/>
    <lineage>
        <taxon>Eukaryota</taxon>
        <taxon>Fungi</taxon>
        <taxon>Dikarya</taxon>
        <taxon>Ascomycota</taxon>
        <taxon>Pezizomycotina</taxon>
        <taxon>Leotiomycetes</taxon>
        <taxon>Helotiales</taxon>
        <taxon>Amorphothecaceae</taxon>
        <taxon>Amorphotheca</taxon>
    </lineage>
</organism>
<dbReference type="OrthoDB" id="5148338at2759"/>
<sequence length="736" mass="83183">MVKSNLIPTSDLQLPASAQIAVHLRSCPAGSDDSQLTAHIVGAVLAMTIRHQVHCELSPYCTLCREELPEPPYVFGRGGEEFLRTWNRKFLAIFNLSDGDRPVRALAALTDFESPEYFYELHPLGYAAEPSAQLEICFDNCSRPHRLAHAVHVRCWKLVRSRVGDKNINASIYKLARSTYKLFKIPKSAGDPLERITNFEQVTSEQGLNSNVGQFLNFVSRFPVELQLRISAASTGSPLSTALVVHNSSTGLLRSMSKHSSKPSRVVVCLDPRFKYITAQWIRIYGHLYLSFLESSEVDNQDGNQNRMNNRLTIRPIRGIKFSLGQYGVQALKLLYTDDTDSAWLGNESRGWIGATYGKNITDLVVQRDDLKCLRIGLVQARDPVRTPEDLVMWDRDVSFSDAQTNYVYDTIDSCPSIANYAGWRLARYNPLLRGQDYVTGITVYCCHLSIQGIMTHGKSDILTGSRIGCPIYLPLRNGERLVSIWVYRPPDLTIPSMKSPTFLMLTNRGRTQVFSPVLDIPASRFLRRFWAPLDNDAISPIVSIFYDALRTTDFGDIMSFGVTKDGGNDHLKPIPANVYKPLIPRPNNIRGARHFLSVANLVDVNRLDLRRNRERCLGLRIEHSDGLVEILGQWDPVEKLQTMQIYDSAQGALKEICFCFADNYLTNIVVGFGDDVRVQEANKTMKGAFYLNDLTKHIAWWFNTAIADRVELWDGTFEELEWIRPEGRKMDFGGP</sequence>
<evidence type="ECO:0000313" key="1">
    <source>
        <dbReference type="EMBL" id="PSS14861.1"/>
    </source>
</evidence>
<dbReference type="Proteomes" id="UP000241818">
    <property type="component" value="Unassembled WGS sequence"/>
</dbReference>
<dbReference type="GeneID" id="36572323"/>
<dbReference type="InParanoid" id="A0A2T3AXV2"/>
<gene>
    <name evidence="1" type="ORF">M430DRAFT_20179</name>
</gene>
<proteinExistence type="predicted"/>
<protein>
    <submittedName>
        <fullName evidence="1">Uncharacterized protein</fullName>
    </submittedName>
</protein>
<keyword evidence="2" id="KW-1185">Reference proteome</keyword>
<reference evidence="1 2" key="1">
    <citation type="journal article" date="2018" name="New Phytol.">
        <title>Comparative genomics and transcriptomics depict ericoid mycorrhizal fungi as versatile saprotrophs and plant mutualists.</title>
        <authorList>
            <person name="Martino E."/>
            <person name="Morin E."/>
            <person name="Grelet G.A."/>
            <person name="Kuo A."/>
            <person name="Kohler A."/>
            <person name="Daghino S."/>
            <person name="Barry K.W."/>
            <person name="Cichocki N."/>
            <person name="Clum A."/>
            <person name="Dockter R.B."/>
            <person name="Hainaut M."/>
            <person name="Kuo R.C."/>
            <person name="LaButti K."/>
            <person name="Lindahl B.D."/>
            <person name="Lindquist E.A."/>
            <person name="Lipzen A."/>
            <person name="Khouja H.R."/>
            <person name="Magnuson J."/>
            <person name="Murat C."/>
            <person name="Ohm R.A."/>
            <person name="Singer S.W."/>
            <person name="Spatafora J.W."/>
            <person name="Wang M."/>
            <person name="Veneault-Fourrey C."/>
            <person name="Henrissat B."/>
            <person name="Grigoriev I.V."/>
            <person name="Martin F.M."/>
            <person name="Perotto S."/>
        </authorList>
    </citation>
    <scope>NUCLEOTIDE SEQUENCE [LARGE SCALE GENOMIC DNA]</scope>
    <source>
        <strain evidence="1 2">ATCC 22711</strain>
    </source>
</reference>
<evidence type="ECO:0000313" key="2">
    <source>
        <dbReference type="Proteomes" id="UP000241818"/>
    </source>
</evidence>
<dbReference type="EMBL" id="KZ679013">
    <property type="protein sequence ID" value="PSS14861.1"/>
    <property type="molecule type" value="Genomic_DNA"/>
</dbReference>